<evidence type="ECO:0000313" key="2">
    <source>
        <dbReference type="EMBL" id="CAB4169784.1"/>
    </source>
</evidence>
<evidence type="ECO:0000313" key="1">
    <source>
        <dbReference type="EMBL" id="CAB4136190.1"/>
    </source>
</evidence>
<dbReference type="EMBL" id="LR796314">
    <property type="protein sequence ID" value="CAB4136190.1"/>
    <property type="molecule type" value="Genomic_DNA"/>
</dbReference>
<name>A0A6J5PQE8_9CAUD</name>
<protein>
    <submittedName>
        <fullName evidence="2">Uncharacterized protein</fullName>
    </submittedName>
</protein>
<accession>A0A6J5PQE8</accession>
<reference evidence="2" key="1">
    <citation type="submission" date="2020-05" db="EMBL/GenBank/DDBJ databases">
        <authorList>
            <person name="Chiriac C."/>
            <person name="Salcher M."/>
            <person name="Ghai R."/>
            <person name="Kavagutti S V."/>
        </authorList>
    </citation>
    <scope>NUCLEOTIDE SEQUENCE</scope>
</reference>
<dbReference type="EMBL" id="LR796853">
    <property type="protein sequence ID" value="CAB4169784.1"/>
    <property type="molecule type" value="Genomic_DNA"/>
</dbReference>
<gene>
    <name evidence="3" type="ORF">UFOVP1334_34</name>
    <name evidence="1" type="ORF">UFOVP296_27</name>
    <name evidence="2" type="ORF">UFOVP912_2</name>
</gene>
<organism evidence="2">
    <name type="scientific">uncultured Caudovirales phage</name>
    <dbReference type="NCBI Taxonomy" id="2100421"/>
    <lineage>
        <taxon>Viruses</taxon>
        <taxon>Duplodnaviria</taxon>
        <taxon>Heunggongvirae</taxon>
        <taxon>Uroviricota</taxon>
        <taxon>Caudoviricetes</taxon>
        <taxon>Peduoviridae</taxon>
        <taxon>Maltschvirus</taxon>
        <taxon>Maltschvirus maltsch</taxon>
    </lineage>
</organism>
<proteinExistence type="predicted"/>
<dbReference type="EMBL" id="LR797283">
    <property type="protein sequence ID" value="CAB4199362.1"/>
    <property type="molecule type" value="Genomic_DNA"/>
</dbReference>
<sequence>MGVLTHNRGSRELGGDYHPQTVAWASRMLAANYQVTAYQKNVHTKFCNKLKEAGVIDGIIQFIVPVWESALPNMVSVLTSNYTASIQGALSHSPLGVKPTNNTSYIRSGLESGNWPSGLSTQNSGQLYYTVGSNNAFEFDMGARNYDGVTAQAGLVLGNAANSVNALSGTSVNPILYGAVASESEHLLCFNSSPEGQRLMKQITPGTVANIGSVQPIGTGTLPDSTYPFCALNTVGTGIQLNTLGRYHKAFMLFKDATNSQAALICSAVYNFVNTIIPAVFIGSYISYNGINLAYNGADILFTNITP</sequence>
<evidence type="ECO:0000313" key="3">
    <source>
        <dbReference type="EMBL" id="CAB4199362.1"/>
    </source>
</evidence>